<evidence type="ECO:0000313" key="11">
    <source>
        <dbReference type="Proteomes" id="UP000216725"/>
    </source>
</evidence>
<evidence type="ECO:0000256" key="8">
    <source>
        <dbReference type="SAM" id="MobiDB-lite"/>
    </source>
</evidence>
<accession>A0A261EV80</accession>
<dbReference type="InterPro" id="IPR015967">
    <property type="entry name" value="Rcmb_RecR_Znf"/>
</dbReference>
<dbReference type="AlphaFoldDB" id="A0A261EV80"/>
<dbReference type="Pfam" id="PF02132">
    <property type="entry name" value="RecR_ZnF"/>
    <property type="match status" value="1"/>
</dbReference>
<evidence type="ECO:0000259" key="9">
    <source>
        <dbReference type="PROSITE" id="PS50880"/>
    </source>
</evidence>
<keyword evidence="3 7" id="KW-0863">Zinc-finger</keyword>
<evidence type="ECO:0000256" key="5">
    <source>
        <dbReference type="ARBA" id="ARBA00023172"/>
    </source>
</evidence>
<dbReference type="Pfam" id="PF21175">
    <property type="entry name" value="RecR_C"/>
    <property type="match status" value="1"/>
</dbReference>
<keyword evidence="2 7" id="KW-0227">DNA damage</keyword>
<comment type="function">
    <text evidence="7">May play a role in DNA repair. It seems to be involved in an RecBC-independent recombinational process of DNA repair. It may act with RecF and RecO.</text>
</comment>
<name>A0A261EV80_9BIFI</name>
<gene>
    <name evidence="7" type="primary">recR</name>
    <name evidence="10" type="ORF">PSRA_1405</name>
</gene>
<evidence type="ECO:0000256" key="7">
    <source>
        <dbReference type="HAMAP-Rule" id="MF_00017"/>
    </source>
</evidence>
<dbReference type="GO" id="GO:0008270">
    <property type="term" value="F:zinc ion binding"/>
    <property type="evidence" value="ECO:0007669"/>
    <property type="project" value="UniProtKB-KW"/>
</dbReference>
<feature type="region of interest" description="Disordered" evidence="8">
    <location>
        <begin position="216"/>
        <end position="237"/>
    </location>
</feature>
<dbReference type="InterPro" id="IPR000093">
    <property type="entry name" value="DNA_Rcmb_RecR"/>
</dbReference>
<keyword evidence="6 7" id="KW-0234">DNA repair</keyword>
<dbReference type="Pfam" id="PF21176">
    <property type="entry name" value="RecR_HhH"/>
    <property type="match status" value="1"/>
</dbReference>
<sequence>MALYDGAIQNVIDAFSALPGIGQKGAQRIAFYLLSADEKQVEALAESVTDLRRKVRFCDICGNVCESRICPICADPRRDPRVLCVVQEPKDVMSIERTHEFHGLYHVLGGVINPMANVRPQDLRIVQLLRRLGPDGALTLDESVSGATPGPRPAHDAAASFSGTVTADDASAAAGAAGAAGAPTASSAATVAPAGGIYAGIAAQESAAHAVSADATASRDATASTTDSTSAVDSATAADPTTAAIEASAAPLPHMVVPPVEEVIIALDPDIEGEATTTYLSGLLAPFGITVSRLASGLPVGSDLEYADEMTLGRAIAGRRRV</sequence>
<dbReference type="Gene3D" id="6.10.250.240">
    <property type="match status" value="1"/>
</dbReference>
<comment type="caution">
    <text evidence="10">The sequence shown here is derived from an EMBL/GenBank/DDBJ whole genome shotgun (WGS) entry which is preliminary data.</text>
</comment>
<evidence type="ECO:0000256" key="1">
    <source>
        <dbReference type="ARBA" id="ARBA00022723"/>
    </source>
</evidence>
<dbReference type="Gene3D" id="1.10.8.420">
    <property type="entry name" value="RecR Domain 1"/>
    <property type="match status" value="1"/>
</dbReference>
<reference evidence="10 11" key="1">
    <citation type="journal article" date="2017" name="BMC Genomics">
        <title>Comparative genomic and phylogenomic analyses of the Bifidobacteriaceae family.</title>
        <authorList>
            <person name="Lugli G.A."/>
            <person name="Milani C."/>
            <person name="Turroni F."/>
            <person name="Duranti S."/>
            <person name="Mancabelli L."/>
            <person name="Mangifesta M."/>
            <person name="Ferrario C."/>
            <person name="Modesto M."/>
            <person name="Mattarelli P."/>
            <person name="Jiri K."/>
            <person name="van Sinderen D."/>
            <person name="Ventura M."/>
        </authorList>
    </citation>
    <scope>NUCLEOTIDE SEQUENCE [LARGE SCALE GENOMIC DNA]</scope>
    <source>
        <strain evidence="10 11">DSM 24742</strain>
    </source>
</reference>
<feature type="domain" description="Toprim" evidence="9">
    <location>
        <begin position="81"/>
        <end position="299"/>
    </location>
</feature>
<dbReference type="GO" id="GO:0006281">
    <property type="term" value="P:DNA repair"/>
    <property type="evidence" value="ECO:0007669"/>
    <property type="project" value="UniProtKB-UniRule"/>
</dbReference>
<dbReference type="GO" id="GO:0006310">
    <property type="term" value="P:DNA recombination"/>
    <property type="evidence" value="ECO:0007669"/>
    <property type="project" value="UniProtKB-UniRule"/>
</dbReference>
<dbReference type="PROSITE" id="PS01300">
    <property type="entry name" value="RECR"/>
    <property type="match status" value="1"/>
</dbReference>
<dbReference type="SUPFAM" id="SSF111304">
    <property type="entry name" value="Recombination protein RecR"/>
    <property type="match status" value="2"/>
</dbReference>
<keyword evidence="1 7" id="KW-0479">Metal-binding</keyword>
<dbReference type="GO" id="GO:0003677">
    <property type="term" value="F:DNA binding"/>
    <property type="evidence" value="ECO:0007669"/>
    <property type="project" value="UniProtKB-UniRule"/>
</dbReference>
<evidence type="ECO:0000256" key="3">
    <source>
        <dbReference type="ARBA" id="ARBA00022771"/>
    </source>
</evidence>
<dbReference type="HAMAP" id="MF_00017">
    <property type="entry name" value="RecR"/>
    <property type="match status" value="1"/>
</dbReference>
<dbReference type="Gene3D" id="3.40.1360.10">
    <property type="match status" value="2"/>
</dbReference>
<proteinExistence type="inferred from homology"/>
<comment type="similarity">
    <text evidence="7">Belongs to the RecR family.</text>
</comment>
<dbReference type="InterPro" id="IPR034137">
    <property type="entry name" value="TOPRIM_RecR"/>
</dbReference>
<dbReference type="Proteomes" id="UP000216725">
    <property type="component" value="Unassembled WGS sequence"/>
</dbReference>
<dbReference type="PROSITE" id="PS50880">
    <property type="entry name" value="TOPRIM"/>
    <property type="match status" value="1"/>
</dbReference>
<organism evidence="10 11">
    <name type="scientific">Pseudoscardovia radai</name>
    <dbReference type="NCBI Taxonomy" id="987066"/>
    <lineage>
        <taxon>Bacteria</taxon>
        <taxon>Bacillati</taxon>
        <taxon>Actinomycetota</taxon>
        <taxon>Actinomycetes</taxon>
        <taxon>Bifidobacteriales</taxon>
        <taxon>Bifidobacteriaceae</taxon>
        <taxon>Pseudoscardovia</taxon>
    </lineage>
</organism>
<evidence type="ECO:0000256" key="4">
    <source>
        <dbReference type="ARBA" id="ARBA00022833"/>
    </source>
</evidence>
<evidence type="ECO:0000313" key="10">
    <source>
        <dbReference type="EMBL" id="OZG50774.1"/>
    </source>
</evidence>
<dbReference type="InterPro" id="IPR006171">
    <property type="entry name" value="TOPRIM_dom"/>
</dbReference>
<dbReference type="Pfam" id="PF13662">
    <property type="entry name" value="Toprim_4"/>
    <property type="match status" value="2"/>
</dbReference>
<dbReference type="EMBL" id="MWWR01000014">
    <property type="protein sequence ID" value="OZG50774.1"/>
    <property type="molecule type" value="Genomic_DNA"/>
</dbReference>
<dbReference type="PANTHER" id="PTHR30446:SF0">
    <property type="entry name" value="RECOMBINATION PROTEIN RECR"/>
    <property type="match status" value="1"/>
</dbReference>
<keyword evidence="5 7" id="KW-0233">DNA recombination</keyword>
<protein>
    <recommendedName>
        <fullName evidence="7">Recombination protein RecR</fullName>
    </recommendedName>
</protein>
<keyword evidence="4 7" id="KW-0862">Zinc</keyword>
<feature type="zinc finger region" description="C4-type" evidence="7">
    <location>
        <begin position="58"/>
        <end position="73"/>
    </location>
</feature>
<evidence type="ECO:0000256" key="2">
    <source>
        <dbReference type="ARBA" id="ARBA00022763"/>
    </source>
</evidence>
<dbReference type="InterPro" id="IPR023627">
    <property type="entry name" value="Rcmb_RecR"/>
</dbReference>
<keyword evidence="11" id="KW-1185">Reference proteome</keyword>
<evidence type="ECO:0000256" key="6">
    <source>
        <dbReference type="ARBA" id="ARBA00023204"/>
    </source>
</evidence>
<dbReference type="CDD" id="cd01025">
    <property type="entry name" value="TOPRIM_recR"/>
    <property type="match status" value="1"/>
</dbReference>
<dbReference type="PANTHER" id="PTHR30446">
    <property type="entry name" value="RECOMBINATION PROTEIN RECR"/>
    <property type="match status" value="1"/>
</dbReference>